<gene>
    <name evidence="2" type="ORF">Pfra01_001788600</name>
</gene>
<accession>A0A9W6XY20</accession>
<organism evidence="2 3">
    <name type="scientific">Phytophthora fragariaefolia</name>
    <dbReference type="NCBI Taxonomy" id="1490495"/>
    <lineage>
        <taxon>Eukaryota</taxon>
        <taxon>Sar</taxon>
        <taxon>Stramenopiles</taxon>
        <taxon>Oomycota</taxon>
        <taxon>Peronosporomycetes</taxon>
        <taxon>Peronosporales</taxon>
        <taxon>Peronosporaceae</taxon>
        <taxon>Phytophthora</taxon>
    </lineage>
</organism>
<evidence type="ECO:0000313" key="2">
    <source>
        <dbReference type="EMBL" id="GMF47412.1"/>
    </source>
</evidence>
<comment type="caution">
    <text evidence="2">The sequence shown here is derived from an EMBL/GenBank/DDBJ whole genome shotgun (WGS) entry which is preliminary data.</text>
</comment>
<evidence type="ECO:0000313" key="3">
    <source>
        <dbReference type="Proteomes" id="UP001165121"/>
    </source>
</evidence>
<feature type="region of interest" description="Disordered" evidence="1">
    <location>
        <begin position="59"/>
        <end position="87"/>
    </location>
</feature>
<dbReference type="EMBL" id="BSXT01002150">
    <property type="protein sequence ID" value="GMF47412.1"/>
    <property type="molecule type" value="Genomic_DNA"/>
</dbReference>
<protein>
    <submittedName>
        <fullName evidence="2">Unnamed protein product</fullName>
    </submittedName>
</protein>
<keyword evidence="3" id="KW-1185">Reference proteome</keyword>
<dbReference type="AlphaFoldDB" id="A0A9W6XY20"/>
<reference evidence="2" key="1">
    <citation type="submission" date="2023-04" db="EMBL/GenBank/DDBJ databases">
        <title>Phytophthora fragariaefolia NBRC 109709.</title>
        <authorList>
            <person name="Ichikawa N."/>
            <person name="Sato H."/>
            <person name="Tonouchi N."/>
        </authorList>
    </citation>
    <scope>NUCLEOTIDE SEQUENCE</scope>
    <source>
        <strain evidence="2">NBRC 109709</strain>
    </source>
</reference>
<sequence>MLVVSPVKPAPYSFPYVTSRERNLLDGQAVDSVLLSAGDVGEARSSIIDIAASVEAASGVPHGVNEERHRTRTASTPMAAPVEDLPG</sequence>
<evidence type="ECO:0000256" key="1">
    <source>
        <dbReference type="SAM" id="MobiDB-lite"/>
    </source>
</evidence>
<proteinExistence type="predicted"/>
<dbReference type="Proteomes" id="UP001165121">
    <property type="component" value="Unassembled WGS sequence"/>
</dbReference>
<name>A0A9W6XY20_9STRA</name>